<dbReference type="AlphaFoldDB" id="A0A0F9B159"/>
<comment type="caution">
    <text evidence="1">The sequence shown here is derived from an EMBL/GenBank/DDBJ whole genome shotgun (WGS) entry which is preliminary data.</text>
</comment>
<name>A0A0F9B159_9ZZZZ</name>
<protein>
    <submittedName>
        <fullName evidence="1">Uncharacterized protein</fullName>
    </submittedName>
</protein>
<evidence type="ECO:0000313" key="1">
    <source>
        <dbReference type="EMBL" id="KKL07507.1"/>
    </source>
</evidence>
<reference evidence="1" key="1">
    <citation type="journal article" date="2015" name="Nature">
        <title>Complex archaea that bridge the gap between prokaryotes and eukaryotes.</title>
        <authorList>
            <person name="Spang A."/>
            <person name="Saw J.H."/>
            <person name="Jorgensen S.L."/>
            <person name="Zaremba-Niedzwiedzka K."/>
            <person name="Martijn J."/>
            <person name="Lind A.E."/>
            <person name="van Eijk R."/>
            <person name="Schleper C."/>
            <person name="Guy L."/>
            <person name="Ettema T.J."/>
        </authorList>
    </citation>
    <scope>NUCLEOTIDE SEQUENCE</scope>
</reference>
<accession>A0A0F9B159</accession>
<sequence length="59" mass="6870">MNQELCKCDGGLVILNFQSNESICPICNLPKRLTSERTKNMLKFGNELNQKRTKKERKK</sequence>
<gene>
    <name evidence="1" type="ORF">LCGC14_2585300</name>
</gene>
<organism evidence="1">
    <name type="scientific">marine sediment metagenome</name>
    <dbReference type="NCBI Taxonomy" id="412755"/>
    <lineage>
        <taxon>unclassified sequences</taxon>
        <taxon>metagenomes</taxon>
        <taxon>ecological metagenomes</taxon>
    </lineage>
</organism>
<proteinExistence type="predicted"/>
<dbReference type="EMBL" id="LAZR01043264">
    <property type="protein sequence ID" value="KKL07507.1"/>
    <property type="molecule type" value="Genomic_DNA"/>
</dbReference>